<feature type="compositionally biased region" description="Low complexity" evidence="5">
    <location>
        <begin position="157"/>
        <end position="169"/>
    </location>
</feature>
<dbReference type="Proteomes" id="UP000054498">
    <property type="component" value="Unassembled WGS sequence"/>
</dbReference>
<evidence type="ECO:0000313" key="8">
    <source>
        <dbReference type="Proteomes" id="UP000054498"/>
    </source>
</evidence>
<feature type="compositionally biased region" description="Gly residues" evidence="5">
    <location>
        <begin position="313"/>
        <end position="331"/>
    </location>
</feature>
<evidence type="ECO:0000313" key="7">
    <source>
        <dbReference type="EMBL" id="KIZ00934.1"/>
    </source>
</evidence>
<dbReference type="InterPro" id="IPR013083">
    <property type="entry name" value="Znf_RING/FYVE/PHD"/>
</dbReference>
<feature type="compositionally biased region" description="Acidic residues" evidence="5">
    <location>
        <begin position="333"/>
        <end position="344"/>
    </location>
</feature>
<reference evidence="7 8" key="1">
    <citation type="journal article" date="2013" name="BMC Genomics">
        <title>Reconstruction of the lipid metabolism for the microalga Monoraphidium neglectum from its genome sequence reveals characteristics suitable for biofuel production.</title>
        <authorList>
            <person name="Bogen C."/>
            <person name="Al-Dilaimi A."/>
            <person name="Albersmeier A."/>
            <person name="Wichmann J."/>
            <person name="Grundmann M."/>
            <person name="Rupp O."/>
            <person name="Lauersen K.J."/>
            <person name="Blifernez-Klassen O."/>
            <person name="Kalinowski J."/>
            <person name="Goesmann A."/>
            <person name="Mussgnug J.H."/>
            <person name="Kruse O."/>
        </authorList>
    </citation>
    <scope>NUCLEOTIDE SEQUENCE [LARGE SCALE GENOMIC DNA]</scope>
    <source>
        <strain evidence="7 8">SAG 48.87</strain>
    </source>
</reference>
<accession>A0A0D2L0I8</accession>
<sequence>MTTSWSGAVSRLALRTPACAVDAAASLDGATHVLPGAPASSSDDDCWDQGGGASAGAAPYPSELLVVAKSNAGVYMVDRCAVRCACAACAPLGPSHLVSPTEFERHSGIPAAKKWRFSIKVAHPGEPDVPLGRWLEVKGLDRRHPKRAPRVSPPGPSHGAAPVAAAARAPAPPRAPEGDGSASDGGDGGDADWMRSPRKPRGGGCGPTGRSPPPAAAPPPQPAGVAPPGSPGGSGDHSSDKASDSDDGIRIGPGAQASIPEWRPRPSLSGGAAGAAAAAAVAADLARAGPRGPSEAAALLMALQGEQFVHDLGGGAPHGHAGRGGRGGGVWEDGFDEDKCDGDGSDQAPGAGRTRKRTSSASTHSGTSGLEHQTARAAVPAAAPAPPARCAPGGASEAAAPAARRLIEWRAQEGRGAMDVAVLLGGQVFVGRLSSRGPLLNWLPPSAAQQRPAAAAAPPQPPPLDAAEQERRAAAGSAERPDGADLQRRCALCRGAAGAAGLGPFMPVQIQNGQLEWVHRECALWSPEVAVDGAGRLVGGGVNLAAAVRRGQDTTCTRCGHRGATLRCWRRAGCGQELHLPCAREMGCALLDAADPRTGGCAIVACPMHDPSGAGSDAAAPGGAHNPAAAAAPTLAPEEIAAAALLSGIRRASAAGDAAGAAGKRRRGSSEDGSADAAASDRTHHQPLRGGDDFEEGGRVGSGAAWEPRLSVSSSFGAALAIRPVAVGPTTAKRRAAAVPATISQPGSAAASPALRGAGGGGAAQALPPVVLPPSAACAATAAGKSLSDAPAAAGQCHAAAPPRAGRCAVCVVQRKGKCGTDSAPKKCMRRQQAELDAAALEQRLRRQVAAQQERLILEQLQSAARHEEAAAAAAAQRQQQLLLAAAAAAERERA</sequence>
<evidence type="ECO:0000256" key="2">
    <source>
        <dbReference type="ARBA" id="ARBA00022771"/>
    </source>
</evidence>
<keyword evidence="4" id="KW-0175">Coiled coil</keyword>
<dbReference type="Pfam" id="PF13771">
    <property type="entry name" value="zf-HC5HC2H"/>
    <property type="match status" value="1"/>
</dbReference>
<dbReference type="OrthoDB" id="10029243at2759"/>
<evidence type="ECO:0000256" key="5">
    <source>
        <dbReference type="SAM" id="MobiDB-lite"/>
    </source>
</evidence>
<keyword evidence="1" id="KW-0479">Metal-binding</keyword>
<keyword evidence="3" id="KW-0862">Zinc</keyword>
<feature type="compositionally biased region" description="Low complexity" evidence="5">
    <location>
        <begin position="746"/>
        <end position="756"/>
    </location>
</feature>
<keyword evidence="7" id="KW-0808">Transferase</keyword>
<keyword evidence="7" id="KW-0489">Methyltransferase</keyword>
<dbReference type="InterPro" id="IPR034732">
    <property type="entry name" value="EPHD"/>
</dbReference>
<dbReference type="GeneID" id="25739905"/>
<feature type="domain" description="PHD-type" evidence="6">
    <location>
        <begin position="487"/>
        <end position="610"/>
    </location>
</feature>
<dbReference type="Gene3D" id="3.10.390.10">
    <property type="entry name" value="SAND domain-like"/>
    <property type="match status" value="1"/>
</dbReference>
<feature type="region of interest" description="Disordered" evidence="5">
    <location>
        <begin position="313"/>
        <end position="396"/>
    </location>
</feature>
<feature type="compositionally biased region" description="Basic and acidic residues" evidence="5">
    <location>
        <begin position="468"/>
        <end position="482"/>
    </location>
</feature>
<keyword evidence="2" id="KW-0863">Zinc-finger</keyword>
<dbReference type="Gene3D" id="3.30.40.10">
    <property type="entry name" value="Zinc/RING finger domain, C3HC4 (zinc finger)"/>
    <property type="match status" value="1"/>
</dbReference>
<dbReference type="RefSeq" id="XP_013899953.1">
    <property type="nucleotide sequence ID" value="XM_014044499.1"/>
</dbReference>
<evidence type="ECO:0000256" key="3">
    <source>
        <dbReference type="ARBA" id="ARBA00022833"/>
    </source>
</evidence>
<feature type="compositionally biased region" description="Pro residues" evidence="5">
    <location>
        <begin position="210"/>
        <end position="222"/>
    </location>
</feature>
<feature type="region of interest" description="Disordered" evidence="5">
    <location>
        <begin position="450"/>
        <end position="482"/>
    </location>
</feature>
<organism evidence="7 8">
    <name type="scientific">Monoraphidium neglectum</name>
    <dbReference type="NCBI Taxonomy" id="145388"/>
    <lineage>
        <taxon>Eukaryota</taxon>
        <taxon>Viridiplantae</taxon>
        <taxon>Chlorophyta</taxon>
        <taxon>core chlorophytes</taxon>
        <taxon>Chlorophyceae</taxon>
        <taxon>CS clade</taxon>
        <taxon>Sphaeropleales</taxon>
        <taxon>Selenastraceae</taxon>
        <taxon>Monoraphidium</taxon>
    </lineage>
</organism>
<feature type="region of interest" description="Disordered" evidence="5">
    <location>
        <begin position="738"/>
        <end position="763"/>
    </location>
</feature>
<evidence type="ECO:0000259" key="6">
    <source>
        <dbReference type="PROSITE" id="PS51805"/>
    </source>
</evidence>
<dbReference type="AlphaFoldDB" id="A0A0D2L0I8"/>
<dbReference type="GO" id="GO:0008168">
    <property type="term" value="F:methyltransferase activity"/>
    <property type="evidence" value="ECO:0007669"/>
    <property type="project" value="UniProtKB-KW"/>
</dbReference>
<name>A0A0D2L0I8_9CHLO</name>
<evidence type="ECO:0000256" key="1">
    <source>
        <dbReference type="ARBA" id="ARBA00022723"/>
    </source>
</evidence>
<protein>
    <submittedName>
        <fullName evidence="7">Histone-lysine N-methyltransferase trithorax</fullName>
    </submittedName>
</protein>
<feature type="region of interest" description="Disordered" evidence="5">
    <location>
        <begin position="142"/>
        <end position="273"/>
    </location>
</feature>
<feature type="compositionally biased region" description="Basic and acidic residues" evidence="5">
    <location>
        <begin position="237"/>
        <end position="249"/>
    </location>
</feature>
<dbReference type="EMBL" id="KK101427">
    <property type="protein sequence ID" value="KIZ00934.1"/>
    <property type="molecule type" value="Genomic_DNA"/>
</dbReference>
<feature type="compositionally biased region" description="Basic and acidic residues" evidence="5">
    <location>
        <begin position="679"/>
        <end position="698"/>
    </location>
</feature>
<dbReference type="GO" id="GO:0032259">
    <property type="term" value="P:methylation"/>
    <property type="evidence" value="ECO:0007669"/>
    <property type="project" value="UniProtKB-KW"/>
</dbReference>
<feature type="coiled-coil region" evidence="4">
    <location>
        <begin position="831"/>
        <end position="893"/>
    </location>
</feature>
<proteinExistence type="predicted"/>
<gene>
    <name evidence="7" type="ORF">MNEG_7029</name>
</gene>
<evidence type="ECO:0000256" key="4">
    <source>
        <dbReference type="SAM" id="Coils"/>
    </source>
</evidence>
<dbReference type="PROSITE" id="PS51805">
    <property type="entry name" value="EPHD"/>
    <property type="match status" value="1"/>
</dbReference>
<dbReference type="GO" id="GO:0008270">
    <property type="term" value="F:zinc ion binding"/>
    <property type="evidence" value="ECO:0007669"/>
    <property type="project" value="UniProtKB-KW"/>
</dbReference>
<feature type="compositionally biased region" description="Low complexity" evidence="5">
    <location>
        <begin position="359"/>
        <end position="382"/>
    </location>
</feature>
<dbReference type="STRING" id="145388.A0A0D2L0I8"/>
<dbReference type="InterPro" id="IPR010919">
    <property type="entry name" value="SAND-like_dom_sf"/>
</dbReference>
<feature type="region of interest" description="Disordered" evidence="5">
    <location>
        <begin position="656"/>
        <end position="702"/>
    </location>
</feature>
<keyword evidence="8" id="KW-1185">Reference proteome</keyword>
<dbReference type="KEGG" id="mng:MNEG_7029"/>